<comment type="cofactor">
    <cofactor evidence="1 8 10">
        <name>pyridoxal 5'-phosphate</name>
        <dbReference type="ChEBI" id="CHEBI:597326"/>
    </cofactor>
</comment>
<protein>
    <recommendedName>
        <fullName evidence="3">alanine--glyoxylate transaminase</fullName>
        <ecNumber evidence="3">2.6.1.44</ecNumber>
    </recommendedName>
</protein>
<dbReference type="InterPro" id="IPR000192">
    <property type="entry name" value="Aminotrans_V_dom"/>
</dbReference>
<dbReference type="PANTHER" id="PTHR21152">
    <property type="entry name" value="AMINOTRANSFERASE CLASS V"/>
    <property type="match status" value="1"/>
</dbReference>
<dbReference type="PIRSF" id="PIRSF000524">
    <property type="entry name" value="SPT"/>
    <property type="match status" value="1"/>
</dbReference>
<dbReference type="GO" id="GO:0005777">
    <property type="term" value="C:peroxisome"/>
    <property type="evidence" value="ECO:0007669"/>
    <property type="project" value="TreeGrafter"/>
</dbReference>
<name>A0A6A6W7D4_9PEZI</name>
<dbReference type="Gene3D" id="3.90.1150.10">
    <property type="entry name" value="Aspartate Aminotransferase, domain 1"/>
    <property type="match status" value="1"/>
</dbReference>
<sequence>MRIRASHPVLLTPGPIETDDDVLLAMQHYSESHVGQPFVEIFGETLTMLRKVLQTTDPGSQPFIISGSGSLGFDQVATNVLGPKDNVLVLNVGYWGDSFVECLRMYEVEVDEIKAPLGCQPGLWEIAARLRKRNYKAITITHVDTATGVLCDIQSIAALVRSISPDTLIIVDGVCSIGSEDLRFDAWGLDVVIGASQKALGAPAGLSISMVSKRVIQALEGGRLKSRSFYCSWSRWLPIMRNYEAKKPSYFATPPSQLVRALHVSLSQITSHSIQERLQQHRRASEIVKNAISTLGLSQVAHNPTDQAHGMTAFYLPIGLEAEQILPKLARRGAILARGPQAEIAGQYIRFAHMGVSVVDPRRRDIEIGIEALNDTIRELRSTLKISST</sequence>
<dbReference type="EC" id="2.6.1.44" evidence="3"/>
<keyword evidence="6 8" id="KW-0663">Pyridoxal phosphate</keyword>
<evidence type="ECO:0000313" key="13">
    <source>
        <dbReference type="Proteomes" id="UP000799437"/>
    </source>
</evidence>
<dbReference type="Gene3D" id="3.40.640.10">
    <property type="entry name" value="Type I PLP-dependent aspartate aminotransferase-like (Major domain)"/>
    <property type="match status" value="1"/>
</dbReference>
<evidence type="ECO:0000256" key="7">
    <source>
        <dbReference type="PIRSR" id="PIRSR000524-1"/>
    </source>
</evidence>
<keyword evidence="13" id="KW-1185">Reference proteome</keyword>
<evidence type="ECO:0000256" key="4">
    <source>
        <dbReference type="ARBA" id="ARBA00022576"/>
    </source>
</evidence>
<dbReference type="InterPro" id="IPR024169">
    <property type="entry name" value="SP_NH2Trfase/AEP_transaminase"/>
</dbReference>
<gene>
    <name evidence="12" type="ORF">EJ05DRAFT_464618</name>
</gene>
<dbReference type="InterPro" id="IPR015422">
    <property type="entry name" value="PyrdxlP-dep_Trfase_small"/>
</dbReference>
<feature type="binding site" evidence="7">
    <location>
        <position position="350"/>
    </location>
    <ligand>
        <name>substrate</name>
    </ligand>
</feature>
<accession>A0A6A6W7D4</accession>
<evidence type="ECO:0000313" key="12">
    <source>
        <dbReference type="EMBL" id="KAF2758772.1"/>
    </source>
</evidence>
<evidence type="ECO:0000256" key="3">
    <source>
        <dbReference type="ARBA" id="ARBA00013049"/>
    </source>
</evidence>
<dbReference type="SUPFAM" id="SSF53383">
    <property type="entry name" value="PLP-dependent transferases"/>
    <property type="match status" value="1"/>
</dbReference>
<dbReference type="RefSeq" id="XP_033601223.1">
    <property type="nucleotide sequence ID" value="XM_033742753.1"/>
</dbReference>
<evidence type="ECO:0000256" key="5">
    <source>
        <dbReference type="ARBA" id="ARBA00022679"/>
    </source>
</evidence>
<evidence type="ECO:0000256" key="2">
    <source>
        <dbReference type="ARBA" id="ARBA00009236"/>
    </source>
</evidence>
<dbReference type="PROSITE" id="PS00595">
    <property type="entry name" value="AA_TRANSFER_CLASS_5"/>
    <property type="match status" value="1"/>
</dbReference>
<proteinExistence type="inferred from homology"/>
<evidence type="ECO:0000256" key="8">
    <source>
        <dbReference type="PIRSR" id="PIRSR000524-50"/>
    </source>
</evidence>
<evidence type="ECO:0000256" key="10">
    <source>
        <dbReference type="RuleBase" id="RU004504"/>
    </source>
</evidence>
<dbReference type="EMBL" id="ML996571">
    <property type="protein sequence ID" value="KAF2758772.1"/>
    <property type="molecule type" value="Genomic_DNA"/>
</dbReference>
<dbReference type="Proteomes" id="UP000799437">
    <property type="component" value="Unassembled WGS sequence"/>
</dbReference>
<dbReference type="Pfam" id="PF00266">
    <property type="entry name" value="Aminotran_5"/>
    <property type="match status" value="1"/>
</dbReference>
<organism evidence="12 13">
    <name type="scientific">Pseudovirgaria hyperparasitica</name>
    <dbReference type="NCBI Taxonomy" id="470096"/>
    <lineage>
        <taxon>Eukaryota</taxon>
        <taxon>Fungi</taxon>
        <taxon>Dikarya</taxon>
        <taxon>Ascomycota</taxon>
        <taxon>Pezizomycotina</taxon>
        <taxon>Dothideomycetes</taxon>
        <taxon>Dothideomycetes incertae sedis</taxon>
        <taxon>Acrospermales</taxon>
        <taxon>Acrospermaceae</taxon>
        <taxon>Pseudovirgaria</taxon>
    </lineage>
</organism>
<dbReference type="InterPro" id="IPR015421">
    <property type="entry name" value="PyrdxlP-dep_Trfase_major"/>
</dbReference>
<dbReference type="PANTHER" id="PTHR21152:SF24">
    <property type="entry name" value="ALANINE--GLYOXYLATE AMINOTRANSFERASE 1"/>
    <property type="match status" value="1"/>
</dbReference>
<reference evidence="12" key="1">
    <citation type="journal article" date="2020" name="Stud. Mycol.">
        <title>101 Dothideomycetes genomes: a test case for predicting lifestyles and emergence of pathogens.</title>
        <authorList>
            <person name="Haridas S."/>
            <person name="Albert R."/>
            <person name="Binder M."/>
            <person name="Bloem J."/>
            <person name="Labutti K."/>
            <person name="Salamov A."/>
            <person name="Andreopoulos B."/>
            <person name="Baker S."/>
            <person name="Barry K."/>
            <person name="Bills G."/>
            <person name="Bluhm B."/>
            <person name="Cannon C."/>
            <person name="Castanera R."/>
            <person name="Culley D."/>
            <person name="Daum C."/>
            <person name="Ezra D."/>
            <person name="Gonzalez J."/>
            <person name="Henrissat B."/>
            <person name="Kuo A."/>
            <person name="Liang C."/>
            <person name="Lipzen A."/>
            <person name="Lutzoni F."/>
            <person name="Magnuson J."/>
            <person name="Mondo S."/>
            <person name="Nolan M."/>
            <person name="Ohm R."/>
            <person name="Pangilinan J."/>
            <person name="Park H.-J."/>
            <person name="Ramirez L."/>
            <person name="Alfaro M."/>
            <person name="Sun H."/>
            <person name="Tritt A."/>
            <person name="Yoshinaga Y."/>
            <person name="Zwiers L.-H."/>
            <person name="Turgeon B."/>
            <person name="Goodwin S."/>
            <person name="Spatafora J."/>
            <person name="Crous P."/>
            <person name="Grigoriev I."/>
        </authorList>
    </citation>
    <scope>NUCLEOTIDE SEQUENCE</scope>
    <source>
        <strain evidence="12">CBS 121739</strain>
    </source>
</reference>
<dbReference type="FunFam" id="3.90.1150.10:FF:000049">
    <property type="entry name" value="Alanine-glyoxylate aminotransferase 1"/>
    <property type="match status" value="1"/>
</dbReference>
<evidence type="ECO:0000259" key="11">
    <source>
        <dbReference type="Pfam" id="PF00266"/>
    </source>
</evidence>
<keyword evidence="4" id="KW-0032">Aminotransferase</keyword>
<feature type="modified residue" description="N6-(pyridoxal phosphate)lysine" evidence="8">
    <location>
        <position position="198"/>
    </location>
</feature>
<dbReference type="GO" id="GO:0004760">
    <property type="term" value="F:L-serine-pyruvate transaminase activity"/>
    <property type="evidence" value="ECO:0007669"/>
    <property type="project" value="TreeGrafter"/>
</dbReference>
<dbReference type="FunFam" id="3.40.640.10:FF:000027">
    <property type="entry name" value="Serine--pyruvate aminotransferase, mitochondrial"/>
    <property type="match status" value="1"/>
</dbReference>
<dbReference type="InterPro" id="IPR020578">
    <property type="entry name" value="Aminotrans_V_PyrdxlP_BS"/>
</dbReference>
<comment type="similarity">
    <text evidence="2 9">Belongs to the class-V pyridoxal-phosphate-dependent aminotransferase family.</text>
</comment>
<evidence type="ECO:0000256" key="1">
    <source>
        <dbReference type="ARBA" id="ARBA00001933"/>
    </source>
</evidence>
<evidence type="ECO:0000256" key="6">
    <source>
        <dbReference type="ARBA" id="ARBA00022898"/>
    </source>
</evidence>
<dbReference type="AlphaFoldDB" id="A0A6A6W7D4"/>
<dbReference type="GO" id="GO:0019265">
    <property type="term" value="P:glycine biosynthetic process, by transamination of glyoxylate"/>
    <property type="evidence" value="ECO:0007669"/>
    <property type="project" value="TreeGrafter"/>
</dbReference>
<feature type="domain" description="Aminotransferase class V" evidence="11">
    <location>
        <begin position="22"/>
        <end position="342"/>
    </location>
</feature>
<dbReference type="OrthoDB" id="7403325at2759"/>
<evidence type="ECO:0000256" key="9">
    <source>
        <dbReference type="RuleBase" id="RU004075"/>
    </source>
</evidence>
<dbReference type="GO" id="GO:0008453">
    <property type="term" value="F:alanine-glyoxylate transaminase activity"/>
    <property type="evidence" value="ECO:0007669"/>
    <property type="project" value="UniProtKB-EC"/>
</dbReference>
<dbReference type="InterPro" id="IPR015424">
    <property type="entry name" value="PyrdxlP-dep_Trfase"/>
</dbReference>
<dbReference type="GeneID" id="54483807"/>
<keyword evidence="5 12" id="KW-0808">Transferase</keyword>